<dbReference type="Proteomes" id="UP000826540">
    <property type="component" value="Chromosome"/>
</dbReference>
<keyword evidence="3" id="KW-0238">DNA-binding</keyword>
<dbReference type="EC" id="3.1.21.-" evidence="6"/>
<dbReference type="InterPro" id="IPR000055">
    <property type="entry name" value="Restrct_endonuc_typeI_TRD"/>
</dbReference>
<keyword evidence="2" id="KW-0680">Restriction system</keyword>
<evidence type="ECO:0000256" key="3">
    <source>
        <dbReference type="ARBA" id="ARBA00023125"/>
    </source>
</evidence>
<dbReference type="EMBL" id="CP080598">
    <property type="protein sequence ID" value="QYX32046.1"/>
    <property type="molecule type" value="Genomic_DNA"/>
</dbReference>
<comment type="subunit">
    <text evidence="4">The methyltransferase is composed of M and S polypeptides.</text>
</comment>
<dbReference type="PANTHER" id="PTHR43140">
    <property type="entry name" value="TYPE-1 RESTRICTION ENZYME ECOKI SPECIFICITY PROTEIN"/>
    <property type="match status" value="1"/>
</dbReference>
<dbReference type="Gene3D" id="3.90.220.20">
    <property type="entry name" value="DNA methylase specificity domains"/>
    <property type="match status" value="3"/>
</dbReference>
<dbReference type="InterPro" id="IPR044946">
    <property type="entry name" value="Restrct_endonuc_typeI_TRD_sf"/>
</dbReference>
<gene>
    <name evidence="6" type="ORF">K2F26_01000</name>
</gene>
<dbReference type="InterPro" id="IPR051212">
    <property type="entry name" value="Type-I_RE_S_subunit"/>
</dbReference>
<comment type="similarity">
    <text evidence="1">Belongs to the type-I restriction system S methylase family.</text>
</comment>
<sequence>MSKVYPLVPLNQLLTRKKEEINIQELNTYTRITIKMNGQGITIRDCVLGSEIGTKKQFIARYGQLILSKIDARNGAFGILPNVCDGAIITGNFWAFEVNHKLLDIQYFDYLTKTLLFIDFCVRASDGTTNRLYLQESKFLSMEIPLPSLEEQRQIVARVEELVGKIEKVRSLRNEIIQDSQKVLLSAYYKLIEGAEYLPMKFVAPLERRAIEINLSNNYPELGIRSFGKGTFHKPALSGAEVGTKKLFRIEANDLLFQIVFAWEGAVAVAQSKDNGRFGSHRFLTCVPQPGIATSSFLCFHFLTEKGLEDLGKASPGGAGRNRTLGLKALENIQVPIPLFEKQLWFDDLQTKIDTMKQLREEAIKELDALLPSILDKAFKGEL</sequence>
<keyword evidence="6" id="KW-0255">Endonuclease</keyword>
<reference evidence="6 7" key="1">
    <citation type="journal article" date="2022" name="J. Am. Chem. Soc.">
        <title>Biosynthesis of Guanitoxin Enables Global Environmental Detection in Freshwater Cyanobacteria.</title>
        <authorList>
            <person name="Lima S.T."/>
            <person name="Fallon T.R."/>
            <person name="Cordoza J.L."/>
            <person name="Chekan J.R."/>
            <person name="Delbaje E."/>
            <person name="Hopiavuori A.R."/>
            <person name="Alvarenga D.O."/>
            <person name="Wood S.M."/>
            <person name="Luhavaya H."/>
            <person name="Baumgartner J.T."/>
            <person name="Dorr F.A."/>
            <person name="Etchegaray A."/>
            <person name="Pinto E."/>
            <person name="McKinnie S.M.K."/>
            <person name="Fiore M.F."/>
            <person name="Moore B.S."/>
        </authorList>
    </citation>
    <scope>NUCLEOTIDE SEQUENCE [LARGE SCALE GENOMIC DNA]</scope>
    <source>
        <strain evidence="6 7">ITEP-024</strain>
    </source>
</reference>
<name>A0ABX8X029_9CYAN</name>
<evidence type="ECO:0000256" key="4">
    <source>
        <dbReference type="ARBA" id="ARBA00038652"/>
    </source>
</evidence>
<feature type="domain" description="Type I restriction modification DNA specificity" evidence="5">
    <location>
        <begin position="28"/>
        <end position="176"/>
    </location>
</feature>
<evidence type="ECO:0000313" key="7">
    <source>
        <dbReference type="Proteomes" id="UP000826540"/>
    </source>
</evidence>
<dbReference type="GO" id="GO:0004519">
    <property type="term" value="F:endonuclease activity"/>
    <property type="evidence" value="ECO:0007669"/>
    <property type="project" value="UniProtKB-KW"/>
</dbReference>
<dbReference type="SUPFAM" id="SSF116734">
    <property type="entry name" value="DNA methylase specificity domain"/>
    <property type="match status" value="2"/>
</dbReference>
<dbReference type="RefSeq" id="WP_220610010.1">
    <property type="nucleotide sequence ID" value="NZ_CP080598.1"/>
</dbReference>
<dbReference type="Pfam" id="PF01420">
    <property type="entry name" value="Methylase_S"/>
    <property type="match status" value="1"/>
</dbReference>
<proteinExistence type="inferred from homology"/>
<dbReference type="CDD" id="cd16961">
    <property type="entry name" value="RMtype1_S_TRD-CR_like"/>
    <property type="match status" value="1"/>
</dbReference>
<keyword evidence="7" id="KW-1185">Reference proteome</keyword>
<evidence type="ECO:0000256" key="1">
    <source>
        <dbReference type="ARBA" id="ARBA00010923"/>
    </source>
</evidence>
<keyword evidence="6" id="KW-0378">Hydrolase</keyword>
<accession>A0ABX8X029</accession>
<evidence type="ECO:0000313" key="6">
    <source>
        <dbReference type="EMBL" id="QYX32046.1"/>
    </source>
</evidence>
<evidence type="ECO:0000256" key="2">
    <source>
        <dbReference type="ARBA" id="ARBA00022747"/>
    </source>
</evidence>
<dbReference type="GO" id="GO:0016787">
    <property type="term" value="F:hydrolase activity"/>
    <property type="evidence" value="ECO:0007669"/>
    <property type="project" value="UniProtKB-KW"/>
</dbReference>
<protein>
    <submittedName>
        <fullName evidence="6">Restriction endonuclease subunit S</fullName>
        <ecNumber evidence="6">3.1.21.-</ecNumber>
    </submittedName>
</protein>
<evidence type="ECO:0000259" key="5">
    <source>
        <dbReference type="Pfam" id="PF01420"/>
    </source>
</evidence>
<keyword evidence="6" id="KW-0540">Nuclease</keyword>
<dbReference type="PANTHER" id="PTHR43140:SF1">
    <property type="entry name" value="TYPE I RESTRICTION ENZYME ECOKI SPECIFICITY SUBUNIT"/>
    <property type="match status" value="1"/>
</dbReference>
<organism evidence="6 7">
    <name type="scientific">Sphaerospermopsis torques-reginae ITEP-024</name>
    <dbReference type="NCBI Taxonomy" id="984208"/>
    <lineage>
        <taxon>Bacteria</taxon>
        <taxon>Bacillati</taxon>
        <taxon>Cyanobacteriota</taxon>
        <taxon>Cyanophyceae</taxon>
        <taxon>Nostocales</taxon>
        <taxon>Aphanizomenonaceae</taxon>
        <taxon>Sphaerospermopsis</taxon>
        <taxon>Sphaerospermopsis torques-reginae</taxon>
    </lineage>
</organism>